<dbReference type="EMBL" id="JAMYWD010000007">
    <property type="protein sequence ID" value="KAJ4966870.1"/>
    <property type="molecule type" value="Genomic_DNA"/>
</dbReference>
<name>A0A9Q0QP98_9MAGN</name>
<comment type="caution">
    <text evidence="1">The sequence shown here is derived from an EMBL/GenBank/DDBJ whole genome shotgun (WGS) entry which is preliminary data.</text>
</comment>
<gene>
    <name evidence="1" type="ORF">NE237_018719</name>
</gene>
<evidence type="ECO:0000313" key="1">
    <source>
        <dbReference type="EMBL" id="KAJ4966870.1"/>
    </source>
</evidence>
<dbReference type="AlphaFoldDB" id="A0A9Q0QP98"/>
<evidence type="ECO:0000313" key="2">
    <source>
        <dbReference type="Proteomes" id="UP001141806"/>
    </source>
</evidence>
<dbReference type="Proteomes" id="UP001141806">
    <property type="component" value="Unassembled WGS sequence"/>
</dbReference>
<keyword evidence="2" id="KW-1185">Reference proteome</keyword>
<accession>A0A9Q0QP98</accession>
<protein>
    <submittedName>
        <fullName evidence="1">Uncharacterized protein</fullName>
    </submittedName>
</protein>
<proteinExistence type="predicted"/>
<reference evidence="1" key="1">
    <citation type="journal article" date="2023" name="Plant J.">
        <title>The genome of the king protea, Protea cynaroides.</title>
        <authorList>
            <person name="Chang J."/>
            <person name="Duong T.A."/>
            <person name="Schoeman C."/>
            <person name="Ma X."/>
            <person name="Roodt D."/>
            <person name="Barker N."/>
            <person name="Li Z."/>
            <person name="Van de Peer Y."/>
            <person name="Mizrachi E."/>
        </authorList>
    </citation>
    <scope>NUCLEOTIDE SEQUENCE</scope>
    <source>
        <tissue evidence="1">Young leaves</tissue>
    </source>
</reference>
<organism evidence="1 2">
    <name type="scientific">Protea cynaroides</name>
    <dbReference type="NCBI Taxonomy" id="273540"/>
    <lineage>
        <taxon>Eukaryota</taxon>
        <taxon>Viridiplantae</taxon>
        <taxon>Streptophyta</taxon>
        <taxon>Embryophyta</taxon>
        <taxon>Tracheophyta</taxon>
        <taxon>Spermatophyta</taxon>
        <taxon>Magnoliopsida</taxon>
        <taxon>Proteales</taxon>
        <taxon>Proteaceae</taxon>
        <taxon>Protea</taxon>
    </lineage>
</organism>
<sequence>MLFGFPSNSLSMDVLISSGPYFVRHGFGVDSSWVRQCRGNHAPLVDSADMDGLQKGHIVVTREPNEPFPIGGVGNARGGVIEVSEAFRVLSWFQGLYRAYRALINQIHLTLDLAFD</sequence>